<reference evidence="2" key="1">
    <citation type="submission" date="2019-07" db="EMBL/GenBank/DDBJ databases">
        <authorList>
            <person name="Dittberner H."/>
        </authorList>
    </citation>
    <scope>NUCLEOTIDE SEQUENCE [LARGE SCALE GENOMIC DNA]</scope>
</reference>
<name>A0A565AYV0_9BRAS</name>
<accession>A0A565AYV0</accession>
<dbReference type="OrthoDB" id="1711454at2759"/>
<dbReference type="EMBL" id="CABITT030000002">
    <property type="protein sequence ID" value="VVA93685.1"/>
    <property type="molecule type" value="Genomic_DNA"/>
</dbReference>
<dbReference type="Proteomes" id="UP000489600">
    <property type="component" value="Unassembled WGS sequence"/>
</dbReference>
<keyword evidence="3" id="KW-1185">Reference proteome</keyword>
<protein>
    <recommendedName>
        <fullName evidence="4">Phytocyanin domain-containing protein</fullName>
    </recommendedName>
</protein>
<feature type="signal peptide" evidence="1">
    <location>
        <begin position="1"/>
        <end position="23"/>
    </location>
</feature>
<evidence type="ECO:0000256" key="1">
    <source>
        <dbReference type="SAM" id="SignalP"/>
    </source>
</evidence>
<evidence type="ECO:0000313" key="3">
    <source>
        <dbReference type="Proteomes" id="UP000489600"/>
    </source>
</evidence>
<sequence>MEKKPLLLLVFFFFIYNVAPVTSDGSDHRYKIGDDAPLYANNVWPFHNPRIRSVVLNRIGICL</sequence>
<dbReference type="AlphaFoldDB" id="A0A565AYV0"/>
<comment type="caution">
    <text evidence="2">The sequence shown here is derived from an EMBL/GenBank/DDBJ whole genome shotgun (WGS) entry which is preliminary data.</text>
</comment>
<proteinExistence type="predicted"/>
<organism evidence="2 3">
    <name type="scientific">Arabis nemorensis</name>
    <dbReference type="NCBI Taxonomy" id="586526"/>
    <lineage>
        <taxon>Eukaryota</taxon>
        <taxon>Viridiplantae</taxon>
        <taxon>Streptophyta</taxon>
        <taxon>Embryophyta</taxon>
        <taxon>Tracheophyta</taxon>
        <taxon>Spermatophyta</taxon>
        <taxon>Magnoliopsida</taxon>
        <taxon>eudicotyledons</taxon>
        <taxon>Gunneridae</taxon>
        <taxon>Pentapetalae</taxon>
        <taxon>rosids</taxon>
        <taxon>malvids</taxon>
        <taxon>Brassicales</taxon>
        <taxon>Brassicaceae</taxon>
        <taxon>Arabideae</taxon>
        <taxon>Arabis</taxon>
    </lineage>
</organism>
<keyword evidence="1" id="KW-0732">Signal</keyword>
<feature type="chain" id="PRO_5022219828" description="Phytocyanin domain-containing protein" evidence="1">
    <location>
        <begin position="24"/>
        <end position="63"/>
    </location>
</feature>
<evidence type="ECO:0000313" key="2">
    <source>
        <dbReference type="EMBL" id="VVA93685.1"/>
    </source>
</evidence>
<gene>
    <name evidence="2" type="ORF">ANE_LOCUS4130</name>
</gene>
<evidence type="ECO:0008006" key="4">
    <source>
        <dbReference type="Google" id="ProtNLM"/>
    </source>
</evidence>